<evidence type="ECO:0000256" key="1">
    <source>
        <dbReference type="SAM" id="Coils"/>
    </source>
</evidence>
<dbReference type="EMBL" id="LN835303">
    <property type="protein sequence ID" value="CRG99701.1"/>
    <property type="molecule type" value="Genomic_DNA"/>
</dbReference>
<sequence>MDEKIELLINTIKKWTIKYAYKIYIKGKNEEKKEYYFTVTFFHQEANESISKCTINANFVITEIELIDMNNLCTCNNSNEKYFITFKFENENLTRTLDMNLNYEAWIDKLIKDKEKLRNNIDLSSEYMKTRFIKPIDEENIQIILNKIKEEREETKKKNQIQKELKEKKEKTLKKENKLHKIKSYEETYELEKINSQQNLDITHGNKEFGKTNKINEENQKLNEVLSFLRNILYFYFTDIDIKKKGKLIYNYYNEILKMVNYKVCISYKYLEQSLSKREDKENDFSKISENFFFYETDDILCSSTNDSSNEENSVIQNIKKKKNAKDENKYISNLFNINNKEVDLIKNISIYKNNDFNGCNIFFESLNKSVTSSELFIFNKDNEYNKYIFTDNYYDFLLYMSYADEEEKGYINYNDYINDLPKYLYELKKNREYFNIINLDDLVLYKQLIYVCYENELNFMYDCFLSEFKKFDVGNSGYIHRNQLKKILQKNDHIISRQEYKLLLHIFDFNDDNYVYYKNIKEIILRLRFEGIKNSIFERDQKLLQKYLCEELIKNNLKNKKKIHIFDCKNILDFCDKIYLNKNIIHIILSSLNFDENLELDVTFFLQVSITIIINCIKLENMHMIYNIITDEKEKKEEVQNNESNHACKRKKDNKKTEKANIPALELVERTLTKLFKVLDEKNESYLNINEFIETLLESNKKKKIIDIKEICKLSKNELQGFVAEIDATSNKHIYKKNIKNGRNFEFCKNRKIHYESHIHKWCSKTYQIRSCDYYSYFLNYSDHLIDLDDEIINSLLFCEEKKE</sequence>
<evidence type="ECO:0000313" key="4">
    <source>
        <dbReference type="Proteomes" id="UP000220158"/>
    </source>
</evidence>
<dbReference type="Gene3D" id="1.10.238.10">
    <property type="entry name" value="EF-hand"/>
    <property type="match status" value="1"/>
</dbReference>
<keyword evidence="4" id="KW-1185">Reference proteome</keyword>
<reference evidence="3 4" key="1">
    <citation type="submission" date="2015-04" db="EMBL/GenBank/DDBJ databases">
        <authorList>
            <consortium name="Pathogen Informatics"/>
        </authorList>
    </citation>
    <scope>NUCLEOTIDE SEQUENCE [LARGE SCALE GENOMIC DNA]</scope>
    <source>
        <strain evidence="3 4">SGS1</strain>
    </source>
</reference>
<gene>
    <name evidence="3" type="ORF">PRELSG_0812700</name>
</gene>
<organism evidence="3 4">
    <name type="scientific">Plasmodium relictum</name>
    <dbReference type="NCBI Taxonomy" id="85471"/>
    <lineage>
        <taxon>Eukaryota</taxon>
        <taxon>Sar</taxon>
        <taxon>Alveolata</taxon>
        <taxon>Apicomplexa</taxon>
        <taxon>Aconoidasida</taxon>
        <taxon>Haemosporida</taxon>
        <taxon>Plasmodiidae</taxon>
        <taxon>Plasmodium</taxon>
        <taxon>Plasmodium (Haemamoeba)</taxon>
    </lineage>
</organism>
<dbReference type="AlphaFoldDB" id="A0A1J1H7X9"/>
<evidence type="ECO:0000259" key="2">
    <source>
        <dbReference type="Pfam" id="PF13499"/>
    </source>
</evidence>
<dbReference type="RefSeq" id="XP_028532706.1">
    <property type="nucleotide sequence ID" value="XM_028676192.1"/>
</dbReference>
<dbReference type="SUPFAM" id="SSF47473">
    <property type="entry name" value="EF-hand"/>
    <property type="match status" value="1"/>
</dbReference>
<dbReference type="GO" id="GO:0005509">
    <property type="term" value="F:calcium ion binding"/>
    <property type="evidence" value="ECO:0007669"/>
    <property type="project" value="InterPro"/>
</dbReference>
<feature type="domain" description="EF-hand" evidence="2">
    <location>
        <begin position="469"/>
        <end position="524"/>
    </location>
</feature>
<dbReference type="Pfam" id="PF13499">
    <property type="entry name" value="EF-hand_7"/>
    <property type="match status" value="1"/>
</dbReference>
<dbReference type="KEGG" id="prel:PRELSG_0812700"/>
<proteinExistence type="predicted"/>
<feature type="coiled-coil region" evidence="1">
    <location>
        <begin position="138"/>
        <end position="178"/>
    </location>
</feature>
<dbReference type="InterPro" id="IPR011992">
    <property type="entry name" value="EF-hand-dom_pair"/>
</dbReference>
<dbReference type="VEuPathDB" id="PlasmoDB:PRELSG_0812700"/>
<dbReference type="OrthoDB" id="329772at2759"/>
<keyword evidence="1" id="KW-0175">Coiled coil</keyword>
<dbReference type="GeneID" id="39735803"/>
<name>A0A1J1H7X9_PLARL</name>
<protein>
    <recommendedName>
        <fullName evidence="2">EF-hand domain-containing protein</fullName>
    </recommendedName>
</protein>
<dbReference type="Proteomes" id="UP000220158">
    <property type="component" value="Chromosome 8"/>
</dbReference>
<accession>A0A1J1H7X9</accession>
<evidence type="ECO:0000313" key="3">
    <source>
        <dbReference type="EMBL" id="CRG99701.1"/>
    </source>
</evidence>
<dbReference type="InterPro" id="IPR002048">
    <property type="entry name" value="EF_hand_dom"/>
</dbReference>